<keyword evidence="3" id="KW-1185">Reference proteome</keyword>
<dbReference type="AlphaFoldDB" id="A0A835I4J0"/>
<evidence type="ECO:0000313" key="3">
    <source>
        <dbReference type="Proteomes" id="UP000631114"/>
    </source>
</evidence>
<proteinExistence type="inferred from homology"/>
<comment type="similarity">
    <text evidence="1">Belongs to the peptidase S33 family. ABHD4/ABHD5 subfamily.</text>
</comment>
<comment type="caution">
    <text evidence="2">The sequence shown here is derived from an EMBL/GenBank/DDBJ whole genome shotgun (WGS) entry which is preliminary data.</text>
</comment>
<dbReference type="OrthoDB" id="1685806at2759"/>
<evidence type="ECO:0000256" key="1">
    <source>
        <dbReference type="ARBA" id="ARBA00038097"/>
    </source>
</evidence>
<dbReference type="Proteomes" id="UP000631114">
    <property type="component" value="Unassembled WGS sequence"/>
</dbReference>
<gene>
    <name evidence="2" type="ORF">IFM89_022520</name>
</gene>
<reference evidence="2 3" key="1">
    <citation type="submission" date="2020-10" db="EMBL/GenBank/DDBJ databases">
        <title>The Coptis chinensis genome and diversification of protoberbering-type alkaloids.</title>
        <authorList>
            <person name="Wang B."/>
            <person name="Shu S."/>
            <person name="Song C."/>
            <person name="Liu Y."/>
        </authorList>
    </citation>
    <scope>NUCLEOTIDE SEQUENCE [LARGE SCALE GENOMIC DNA]</scope>
    <source>
        <strain evidence="2">HL-2020</strain>
        <tissue evidence="2">Leaf</tissue>
    </source>
</reference>
<dbReference type="GO" id="GO:0004623">
    <property type="term" value="F:phospholipase A2 activity"/>
    <property type="evidence" value="ECO:0007669"/>
    <property type="project" value="TreeGrafter"/>
</dbReference>
<sequence>MGWFEMECFVYECEQKTEFIYLLWPFVTPLSSGLGSWGPNLVRRYTSSRFGAYSTGELLTEDESRLLTDYLYHTLAAKASGELCLKYIFSFGAFARIPLLHSSAHHDGLVTNRSKEAHTNSFETAFSEHQLVVGTPMRHSGFGPPISHGASDWKVPTTFIYGVQDWMNYQGAQEARKDMKVPCEIIRVPQSFGSVSLGMRTLGPLKKCHLVSDLHVACTDALLGGHFVFIDNPNGFHSAVFHACRRFVSPGSGYESLPEGLTSA</sequence>
<dbReference type="GO" id="GO:0006654">
    <property type="term" value="P:phosphatidic acid biosynthetic process"/>
    <property type="evidence" value="ECO:0007669"/>
    <property type="project" value="TreeGrafter"/>
</dbReference>
<protein>
    <submittedName>
        <fullName evidence="2">Uncharacterized protein</fullName>
    </submittedName>
</protein>
<dbReference type="PANTHER" id="PTHR42886">
    <property type="entry name" value="RE40534P-RELATED"/>
    <property type="match status" value="1"/>
</dbReference>
<dbReference type="PANTHER" id="PTHR42886:SF29">
    <property type="entry name" value="PUMMELIG, ISOFORM A"/>
    <property type="match status" value="1"/>
</dbReference>
<dbReference type="GO" id="GO:0055088">
    <property type="term" value="P:lipid homeostasis"/>
    <property type="evidence" value="ECO:0007669"/>
    <property type="project" value="TreeGrafter"/>
</dbReference>
<organism evidence="2 3">
    <name type="scientific">Coptis chinensis</name>
    <dbReference type="NCBI Taxonomy" id="261450"/>
    <lineage>
        <taxon>Eukaryota</taxon>
        <taxon>Viridiplantae</taxon>
        <taxon>Streptophyta</taxon>
        <taxon>Embryophyta</taxon>
        <taxon>Tracheophyta</taxon>
        <taxon>Spermatophyta</taxon>
        <taxon>Magnoliopsida</taxon>
        <taxon>Ranunculales</taxon>
        <taxon>Ranunculaceae</taxon>
        <taxon>Coptidoideae</taxon>
        <taxon>Coptis</taxon>
    </lineage>
</organism>
<dbReference type="GO" id="GO:0042171">
    <property type="term" value="F:lysophosphatidic acid acyltransferase activity"/>
    <property type="evidence" value="ECO:0007669"/>
    <property type="project" value="TreeGrafter"/>
</dbReference>
<dbReference type="EMBL" id="JADFTS010000004">
    <property type="protein sequence ID" value="KAF9610491.1"/>
    <property type="molecule type" value="Genomic_DNA"/>
</dbReference>
<accession>A0A835I4J0</accession>
<name>A0A835I4J0_9MAGN</name>
<evidence type="ECO:0000313" key="2">
    <source>
        <dbReference type="EMBL" id="KAF9610491.1"/>
    </source>
</evidence>